<evidence type="ECO:0000259" key="5">
    <source>
        <dbReference type="Pfam" id="PF07992"/>
    </source>
</evidence>
<dbReference type="SUPFAM" id="SSF51905">
    <property type="entry name" value="FAD/NAD(P)-binding domain"/>
    <property type="match status" value="1"/>
</dbReference>
<name>A0A136IWC1_9PEZI</name>
<evidence type="ECO:0000313" key="7">
    <source>
        <dbReference type="Proteomes" id="UP000070501"/>
    </source>
</evidence>
<gene>
    <name evidence="6" type="ORF">Micbo1qcDRAFT_137774</name>
</gene>
<dbReference type="InterPro" id="IPR023753">
    <property type="entry name" value="FAD/NAD-binding_dom"/>
</dbReference>
<feature type="domain" description="FAD/NAD(P)-binding" evidence="5">
    <location>
        <begin position="30"/>
        <end position="162"/>
    </location>
</feature>
<keyword evidence="7" id="KW-1185">Reference proteome</keyword>
<organism evidence="6 7">
    <name type="scientific">Microdochium bolleyi</name>
    <dbReference type="NCBI Taxonomy" id="196109"/>
    <lineage>
        <taxon>Eukaryota</taxon>
        <taxon>Fungi</taxon>
        <taxon>Dikarya</taxon>
        <taxon>Ascomycota</taxon>
        <taxon>Pezizomycotina</taxon>
        <taxon>Sordariomycetes</taxon>
        <taxon>Xylariomycetidae</taxon>
        <taxon>Xylariales</taxon>
        <taxon>Microdochiaceae</taxon>
        <taxon>Microdochium</taxon>
    </lineage>
</organism>
<dbReference type="GO" id="GO:0097237">
    <property type="term" value="P:cellular response to toxic substance"/>
    <property type="evidence" value="ECO:0007669"/>
    <property type="project" value="UniProtKB-ARBA"/>
</dbReference>
<dbReference type="PANTHER" id="PTHR48105">
    <property type="entry name" value="THIOREDOXIN REDUCTASE 1-RELATED-RELATED"/>
    <property type="match status" value="1"/>
</dbReference>
<evidence type="ECO:0000256" key="3">
    <source>
        <dbReference type="ARBA" id="ARBA00023002"/>
    </source>
</evidence>
<dbReference type="EMBL" id="KQ964256">
    <property type="protein sequence ID" value="KXJ89187.1"/>
    <property type="molecule type" value="Genomic_DNA"/>
</dbReference>
<feature type="signal peptide" evidence="4">
    <location>
        <begin position="1"/>
        <end position="22"/>
    </location>
</feature>
<dbReference type="AlphaFoldDB" id="A0A136IWC1"/>
<accession>A0A136IWC1</accession>
<sequence>MLPVLFLAAVASAAVLRPRSTALGNATEVYDAIIIGGGPAGLSCLSALARVRRNVLLIDSGEYRNGVTRHMHDVIGFDVTPAYYRWAARELIADYPTAHMANGTVTKVEPQNANNTAFTVTLGGNSTLPATLQARKVVLATGLRDIIPSTPGLIDNWGQGIYWCPWCDGHEHADQALGLLGPMHAAASMTREILTLNTDIIAFVNGTQTEAEITQAQTSFPGAADYLKLNNVTIDNRTIASIERLENALDSPGAPDLATYPEHDLFRINFDRGEPVERNAFFVEFKNEQHSTIGADMGVDLWGGRLAVNASRGLITNLFGVYAIGDANSDNTTNVYHALANGKTSAVYLHVQLAREDANAQLTAAGVNITARNDQFDMRSLWETMNGHPREIMYAGEYPH</sequence>
<dbReference type="Gene3D" id="3.50.50.60">
    <property type="entry name" value="FAD/NAD(P)-binding domain"/>
    <property type="match status" value="2"/>
</dbReference>
<dbReference type="PRINTS" id="PR00469">
    <property type="entry name" value="PNDRDTASEII"/>
</dbReference>
<keyword evidence="2" id="KW-0285">Flavoprotein</keyword>
<dbReference type="PRINTS" id="PR00368">
    <property type="entry name" value="FADPNR"/>
</dbReference>
<comment type="similarity">
    <text evidence="1">Belongs to the class-II pyridine nucleotide-disulfide oxidoreductase family.</text>
</comment>
<feature type="chain" id="PRO_5007293239" evidence="4">
    <location>
        <begin position="23"/>
        <end position="400"/>
    </location>
</feature>
<dbReference type="InterPro" id="IPR050097">
    <property type="entry name" value="Ferredoxin-NADP_redctase_2"/>
</dbReference>
<protein>
    <submittedName>
        <fullName evidence="6">Putative thioredoxin reductase</fullName>
    </submittedName>
</protein>
<evidence type="ECO:0000256" key="2">
    <source>
        <dbReference type="ARBA" id="ARBA00022630"/>
    </source>
</evidence>
<keyword evidence="4" id="KW-0732">Signal</keyword>
<evidence type="ECO:0000256" key="1">
    <source>
        <dbReference type="ARBA" id="ARBA00009333"/>
    </source>
</evidence>
<dbReference type="OrthoDB" id="4570620at2759"/>
<evidence type="ECO:0000256" key="4">
    <source>
        <dbReference type="SAM" id="SignalP"/>
    </source>
</evidence>
<dbReference type="Proteomes" id="UP000070501">
    <property type="component" value="Unassembled WGS sequence"/>
</dbReference>
<keyword evidence="3" id="KW-0560">Oxidoreductase</keyword>
<dbReference type="InterPro" id="IPR036188">
    <property type="entry name" value="FAD/NAD-bd_sf"/>
</dbReference>
<dbReference type="Pfam" id="PF07992">
    <property type="entry name" value="Pyr_redox_2"/>
    <property type="match status" value="1"/>
</dbReference>
<dbReference type="GO" id="GO:0016491">
    <property type="term" value="F:oxidoreductase activity"/>
    <property type="evidence" value="ECO:0007669"/>
    <property type="project" value="UniProtKB-KW"/>
</dbReference>
<reference evidence="7" key="1">
    <citation type="submission" date="2016-02" db="EMBL/GenBank/DDBJ databases">
        <title>Draft genome sequence of Microdochium bolleyi, a fungal endophyte of beachgrass.</title>
        <authorList>
            <consortium name="DOE Joint Genome Institute"/>
            <person name="David A.S."/>
            <person name="May G."/>
            <person name="Haridas S."/>
            <person name="Lim J."/>
            <person name="Wang M."/>
            <person name="Labutti K."/>
            <person name="Lipzen A."/>
            <person name="Barry K."/>
            <person name="Grigoriev I.V."/>
        </authorList>
    </citation>
    <scope>NUCLEOTIDE SEQUENCE [LARGE SCALE GENOMIC DNA]</scope>
    <source>
        <strain evidence="7">J235TASD1</strain>
    </source>
</reference>
<proteinExistence type="inferred from homology"/>
<dbReference type="InParanoid" id="A0A136IWC1"/>
<dbReference type="STRING" id="196109.A0A136IWC1"/>
<evidence type="ECO:0000313" key="6">
    <source>
        <dbReference type="EMBL" id="KXJ89187.1"/>
    </source>
</evidence>